<dbReference type="PANTHER" id="PTHR35841">
    <property type="entry name" value="PHOSPHONATES-BINDING PERIPLASMIC PROTEIN"/>
    <property type="match status" value="1"/>
</dbReference>
<protein>
    <submittedName>
        <fullName evidence="3">Phosphate/phosphite/phosphonate ABC transporter substrate-binding protein</fullName>
    </submittedName>
</protein>
<proteinExistence type="inferred from homology"/>
<dbReference type="PROSITE" id="PS51257">
    <property type="entry name" value="PROKAR_LIPOPROTEIN"/>
    <property type="match status" value="1"/>
</dbReference>
<keyword evidence="2" id="KW-0732">Signal</keyword>
<gene>
    <name evidence="3" type="primary">phnD</name>
    <name evidence="3" type="ORF">Q2T42_26975</name>
</gene>
<dbReference type="Gene3D" id="3.40.190.10">
    <property type="entry name" value="Periplasmic binding protein-like II"/>
    <property type="match status" value="2"/>
</dbReference>
<reference evidence="3" key="1">
    <citation type="journal article" date="2023" name="Plants (Basel)">
        <title>Genomic Analysis of Leptolyngbya boryana CZ1 Reveals Efficient Carbon Fixation Modules.</title>
        <authorList>
            <person name="Bai X."/>
            <person name="Wang H."/>
            <person name="Cheng W."/>
            <person name="Wang J."/>
            <person name="Ma M."/>
            <person name="Hu H."/>
            <person name="Song Z."/>
            <person name="Ma H."/>
            <person name="Fan Y."/>
            <person name="Du C."/>
            <person name="Xu J."/>
        </authorList>
    </citation>
    <scope>NUCLEOTIDE SEQUENCE</scope>
    <source>
        <strain evidence="3">CZ1</strain>
    </source>
</reference>
<dbReference type="GO" id="GO:0043190">
    <property type="term" value="C:ATP-binding cassette (ABC) transporter complex"/>
    <property type="evidence" value="ECO:0007669"/>
    <property type="project" value="InterPro"/>
</dbReference>
<evidence type="ECO:0000256" key="2">
    <source>
        <dbReference type="ARBA" id="ARBA00022729"/>
    </source>
</evidence>
<dbReference type="PANTHER" id="PTHR35841:SF1">
    <property type="entry name" value="PHOSPHONATES-BINDING PERIPLASMIC PROTEIN"/>
    <property type="match status" value="1"/>
</dbReference>
<evidence type="ECO:0000313" key="3">
    <source>
        <dbReference type="EMBL" id="WNZ45438.1"/>
    </source>
</evidence>
<reference evidence="3" key="2">
    <citation type="submission" date="2023-07" db="EMBL/GenBank/DDBJ databases">
        <authorList>
            <person name="Bai X.-H."/>
            <person name="Wang H.-H."/>
            <person name="Wang J."/>
            <person name="Ma M.-Y."/>
            <person name="Hu H.-H."/>
            <person name="Song Z.-L."/>
            <person name="Ma H.-G."/>
            <person name="Fan Y."/>
            <person name="Du C.-Y."/>
            <person name="Xu J.-C."/>
        </authorList>
    </citation>
    <scope>NUCLEOTIDE SEQUENCE</scope>
    <source>
        <strain evidence="3">CZ1</strain>
    </source>
</reference>
<dbReference type="NCBIfam" id="TIGR01098">
    <property type="entry name" value="3A0109s03R"/>
    <property type="match status" value="1"/>
</dbReference>
<dbReference type="InterPro" id="IPR005770">
    <property type="entry name" value="PhnD"/>
</dbReference>
<dbReference type="GO" id="GO:0055085">
    <property type="term" value="P:transmembrane transport"/>
    <property type="evidence" value="ECO:0007669"/>
    <property type="project" value="InterPro"/>
</dbReference>
<dbReference type="RefSeq" id="WP_316427090.1">
    <property type="nucleotide sequence ID" value="NZ_CP130144.1"/>
</dbReference>
<dbReference type="SUPFAM" id="SSF53850">
    <property type="entry name" value="Periplasmic binding protein-like II"/>
    <property type="match status" value="1"/>
</dbReference>
<sequence>MNSKPCLTQNLSTSCTNSSPLERGFLQISSCQLRRFFWIAIALTSISCSKITPSNSRVASPQSSEPVALKIIVQPAQDRSEQKRMIPPLKAHLEKVLGQPVDFMVAKDYEDSINVLVAGQVNAAYMGGASYFEALERGAKVKPLVAPIDRYTLRPWYRACILVPAKSSIKTLADLKNKRVAFVNRSSTSGYLKPLAALRELGIQPERDLAAVIFGDTHDRTAAMLGKAADAIATNLATYTRWKQQGKLSAQPVRIIWQSEPVPHSPVLISETLPPELVEKLKEAFLTTPQGIQDLMGAETIGYTLVEAEDYEAVQDLRQKLNLTKEP</sequence>
<dbReference type="Pfam" id="PF12974">
    <property type="entry name" value="Phosphonate-bd"/>
    <property type="match status" value="1"/>
</dbReference>
<comment type="similarity">
    <text evidence="1">Belongs to the phosphate/phosphite/phosphonate binding protein family.</text>
</comment>
<name>A0AA96WUI4_LEPBY</name>
<dbReference type="AlphaFoldDB" id="A0AA96WUI4"/>
<dbReference type="EMBL" id="CP130144">
    <property type="protein sequence ID" value="WNZ45438.1"/>
    <property type="molecule type" value="Genomic_DNA"/>
</dbReference>
<organism evidence="3">
    <name type="scientific">Leptolyngbya boryana CZ1</name>
    <dbReference type="NCBI Taxonomy" id="3060204"/>
    <lineage>
        <taxon>Bacteria</taxon>
        <taxon>Bacillati</taxon>
        <taxon>Cyanobacteriota</taxon>
        <taxon>Cyanophyceae</taxon>
        <taxon>Leptolyngbyales</taxon>
        <taxon>Leptolyngbyaceae</taxon>
        <taxon>Leptolyngbya group</taxon>
        <taxon>Leptolyngbya</taxon>
    </lineage>
</organism>
<evidence type="ECO:0000256" key="1">
    <source>
        <dbReference type="ARBA" id="ARBA00007162"/>
    </source>
</evidence>
<accession>A0AA96WUI4</accession>